<proteinExistence type="predicted"/>
<evidence type="ECO:0000313" key="4">
    <source>
        <dbReference type="Proteomes" id="UP000193200"/>
    </source>
</evidence>
<feature type="domain" description="AB hydrolase-1" evidence="2">
    <location>
        <begin position="34"/>
        <end position="153"/>
    </location>
</feature>
<gene>
    <name evidence="3" type="ORF">OCH7691_01068</name>
</gene>
<accession>A0A1Y5S346</accession>
<dbReference type="PANTHER" id="PTHR43798:SF31">
    <property type="entry name" value="AB HYDROLASE SUPERFAMILY PROTEIN YCLE"/>
    <property type="match status" value="1"/>
</dbReference>
<dbReference type="InterPro" id="IPR029058">
    <property type="entry name" value="AB_hydrolase_fold"/>
</dbReference>
<dbReference type="GO" id="GO:0016787">
    <property type="term" value="F:hydrolase activity"/>
    <property type="evidence" value="ECO:0007669"/>
    <property type="project" value="UniProtKB-KW"/>
</dbReference>
<dbReference type="Gene3D" id="3.40.50.1820">
    <property type="entry name" value="alpha/beta hydrolase"/>
    <property type="match status" value="1"/>
</dbReference>
<evidence type="ECO:0000259" key="2">
    <source>
        <dbReference type="Pfam" id="PF00561"/>
    </source>
</evidence>
<evidence type="ECO:0000313" key="3">
    <source>
        <dbReference type="EMBL" id="SLN30530.1"/>
    </source>
</evidence>
<name>A0A1Y5S346_9PROT</name>
<keyword evidence="4" id="KW-1185">Reference proteome</keyword>
<dbReference type="PANTHER" id="PTHR43798">
    <property type="entry name" value="MONOACYLGLYCEROL LIPASE"/>
    <property type="match status" value="1"/>
</dbReference>
<dbReference type="InterPro" id="IPR000073">
    <property type="entry name" value="AB_hydrolase_1"/>
</dbReference>
<dbReference type="Pfam" id="PF00561">
    <property type="entry name" value="Abhydrolase_1"/>
    <property type="match status" value="1"/>
</dbReference>
<dbReference type="InterPro" id="IPR050266">
    <property type="entry name" value="AB_hydrolase_sf"/>
</dbReference>
<dbReference type="RefSeq" id="WP_085882330.1">
    <property type="nucleotide sequence ID" value="NZ_FWFR01000001.1"/>
</dbReference>
<dbReference type="AlphaFoldDB" id="A0A1Y5S346"/>
<dbReference type="SUPFAM" id="SSF53474">
    <property type="entry name" value="alpha/beta-Hydrolases"/>
    <property type="match status" value="1"/>
</dbReference>
<sequence>MSGLETWDHFVESSVPGCNVLLRNTRRTDGSKGTVLCIHGATYPSIVTFDYSIDGRSWLEVLAEQGYDAWCIDLPGYGGSDRPPAMQAPPEANPPIVDTAEAEATVLLAIDYILAERFISKLSLIGYSWGSAIAGGIATKIPRRISRLVMLGALWIGVEGRGIAVGATGGAYRLTNAEAAAARWRLGLTKAQQATIAPPGHIEAWADRAVASDPASVETDPPILRAPTGVIKDVAEFWQQGKPTYDPGLIEAPTLIVVGEWDHETTPDQGLAVFGRLERAAERRYLLIGRATHSLPMENQRHALHASVGAFLGEDTD</sequence>
<organism evidence="3 4">
    <name type="scientific">Oceanibacterium hippocampi</name>
    <dbReference type="NCBI Taxonomy" id="745714"/>
    <lineage>
        <taxon>Bacteria</taxon>
        <taxon>Pseudomonadati</taxon>
        <taxon>Pseudomonadota</taxon>
        <taxon>Alphaproteobacteria</taxon>
        <taxon>Sneathiellales</taxon>
        <taxon>Sneathiellaceae</taxon>
        <taxon>Oceanibacterium</taxon>
    </lineage>
</organism>
<keyword evidence="1 3" id="KW-0378">Hydrolase</keyword>
<dbReference type="EMBL" id="FWFR01000001">
    <property type="protein sequence ID" value="SLN30530.1"/>
    <property type="molecule type" value="Genomic_DNA"/>
</dbReference>
<protein>
    <submittedName>
        <fullName evidence="3">Alpha/beta hydrolase family protein</fullName>
    </submittedName>
</protein>
<dbReference type="OrthoDB" id="5492442at2"/>
<dbReference type="GO" id="GO:0016020">
    <property type="term" value="C:membrane"/>
    <property type="evidence" value="ECO:0007669"/>
    <property type="project" value="TreeGrafter"/>
</dbReference>
<dbReference type="InParanoid" id="A0A1Y5S346"/>
<dbReference type="Proteomes" id="UP000193200">
    <property type="component" value="Unassembled WGS sequence"/>
</dbReference>
<reference evidence="3 4" key="1">
    <citation type="submission" date="2017-03" db="EMBL/GenBank/DDBJ databases">
        <authorList>
            <person name="Afonso C.L."/>
            <person name="Miller P.J."/>
            <person name="Scott M.A."/>
            <person name="Spackman E."/>
            <person name="Goraichik I."/>
            <person name="Dimitrov K.M."/>
            <person name="Suarez D.L."/>
            <person name="Swayne D.E."/>
        </authorList>
    </citation>
    <scope>NUCLEOTIDE SEQUENCE [LARGE SCALE GENOMIC DNA]</scope>
    <source>
        <strain evidence="3 4">CECT 7691</strain>
    </source>
</reference>
<evidence type="ECO:0000256" key="1">
    <source>
        <dbReference type="ARBA" id="ARBA00022801"/>
    </source>
</evidence>